<name>A0ABV9KMC7_9RHOB</name>
<reference evidence="3" key="1">
    <citation type="journal article" date="2019" name="Int. J. Syst. Evol. Microbiol.">
        <title>The Global Catalogue of Microorganisms (GCM) 10K type strain sequencing project: providing services to taxonomists for standard genome sequencing and annotation.</title>
        <authorList>
            <consortium name="The Broad Institute Genomics Platform"/>
            <consortium name="The Broad Institute Genome Sequencing Center for Infectious Disease"/>
            <person name="Wu L."/>
            <person name="Ma J."/>
        </authorList>
    </citation>
    <scope>NUCLEOTIDE SEQUENCE [LARGE SCALE GENOMIC DNA]</scope>
    <source>
        <strain evidence="3">CGMCC 4.7283</strain>
    </source>
</reference>
<organism evidence="2 3">
    <name type="scientific">Seohaeicola nanhaiensis</name>
    <dbReference type="NCBI Taxonomy" id="1387282"/>
    <lineage>
        <taxon>Bacteria</taxon>
        <taxon>Pseudomonadati</taxon>
        <taxon>Pseudomonadota</taxon>
        <taxon>Alphaproteobacteria</taxon>
        <taxon>Rhodobacterales</taxon>
        <taxon>Roseobacteraceae</taxon>
        <taxon>Seohaeicola</taxon>
    </lineage>
</organism>
<evidence type="ECO:0000313" key="2">
    <source>
        <dbReference type="EMBL" id="MFC4671320.1"/>
    </source>
</evidence>
<keyword evidence="2" id="KW-0012">Acyltransferase</keyword>
<dbReference type="Gene3D" id="3.40.630.30">
    <property type="match status" value="1"/>
</dbReference>
<keyword evidence="3" id="KW-1185">Reference proteome</keyword>
<accession>A0ABV9KMC7</accession>
<feature type="domain" description="N-acetyltransferase" evidence="1">
    <location>
        <begin position="6"/>
        <end position="146"/>
    </location>
</feature>
<dbReference type="EMBL" id="JBHSGI010000033">
    <property type="protein sequence ID" value="MFC4671320.1"/>
    <property type="molecule type" value="Genomic_DNA"/>
</dbReference>
<dbReference type="InterPro" id="IPR000182">
    <property type="entry name" value="GNAT_dom"/>
</dbReference>
<gene>
    <name evidence="2" type="ORF">ACFO5X_22400</name>
</gene>
<comment type="caution">
    <text evidence="2">The sequence shown here is derived from an EMBL/GenBank/DDBJ whole genome shotgun (WGS) entry which is preliminary data.</text>
</comment>
<sequence>MVVTPDFQREMRPDEVPQVDALLRLAFGGAAETELVRALRKAGDMVGEQVLSAGDTVIGYAGLSRMVAPKGWLCLAPVAVHPDWQGRRVGRRMVGMIAEWARLSGVTIVVLGQVGFYERAGFSAARAARLTTPYPVEHTLLAGPGDAVPEQTLVYPRAFG</sequence>
<dbReference type="GO" id="GO:0016746">
    <property type="term" value="F:acyltransferase activity"/>
    <property type="evidence" value="ECO:0007669"/>
    <property type="project" value="UniProtKB-KW"/>
</dbReference>
<dbReference type="SUPFAM" id="SSF55729">
    <property type="entry name" value="Acyl-CoA N-acyltransferases (Nat)"/>
    <property type="match status" value="1"/>
</dbReference>
<dbReference type="PROSITE" id="PS51186">
    <property type="entry name" value="GNAT"/>
    <property type="match status" value="1"/>
</dbReference>
<protein>
    <submittedName>
        <fullName evidence="2">GNAT family N-acetyltransferase</fullName>
        <ecNumber evidence="2">2.3.-.-</ecNumber>
    </submittedName>
</protein>
<dbReference type="InterPro" id="IPR016181">
    <property type="entry name" value="Acyl_CoA_acyltransferase"/>
</dbReference>
<dbReference type="RefSeq" id="WP_380721739.1">
    <property type="nucleotide sequence ID" value="NZ_JBHSGI010000033.1"/>
</dbReference>
<evidence type="ECO:0000313" key="3">
    <source>
        <dbReference type="Proteomes" id="UP001595973"/>
    </source>
</evidence>
<dbReference type="EC" id="2.3.-.-" evidence="2"/>
<keyword evidence="2" id="KW-0808">Transferase</keyword>
<evidence type="ECO:0000259" key="1">
    <source>
        <dbReference type="PROSITE" id="PS51186"/>
    </source>
</evidence>
<dbReference type="CDD" id="cd04301">
    <property type="entry name" value="NAT_SF"/>
    <property type="match status" value="1"/>
</dbReference>
<dbReference type="Pfam" id="PF00583">
    <property type="entry name" value="Acetyltransf_1"/>
    <property type="match status" value="1"/>
</dbReference>
<dbReference type="Proteomes" id="UP001595973">
    <property type="component" value="Unassembled WGS sequence"/>
</dbReference>
<proteinExistence type="predicted"/>